<evidence type="ECO:0000256" key="6">
    <source>
        <dbReference type="ARBA" id="ARBA00022840"/>
    </source>
</evidence>
<dbReference type="SUPFAM" id="SSF56112">
    <property type="entry name" value="Protein kinase-like (PK-like)"/>
    <property type="match status" value="1"/>
</dbReference>
<dbReference type="EC" id="2.7.11.1" evidence="1"/>
<evidence type="ECO:0000256" key="5">
    <source>
        <dbReference type="ARBA" id="ARBA00022777"/>
    </source>
</evidence>
<sequence>MQVVMEKKHEKDESLPEDQQERDDKYLRERSKRKLYQSTDLQSLAVTLVISLLIRPNGTLEEKYTAQFPLQENKLNIPFILHKHINHAANVDFVDRLVQAVQDAGPAEYRLLKLLCGRLFDSSKYKGLNRLAVGAFGVVYSAYYPQLQEKVAIKTMDVPKTYFDRCVLHDIFTEITILDMSRGDKRVCQMLDYGVDGEHYWISMKFYKGSLKHWRMKQTAPLSQNLALYLNVFLAVLNIMKWCIDKKINHYDIKCDNYLIEPLVDNCCDEDVWAQESDTPNFALCIADFGESKIYETELEGYTIRNRGTEYNKSPEMLNVAYASQKTRATYDRRKRVGANIANDMWSLGCVLYELLTGEFLFFDNDWIHFFFRVTDKNQQLITDQRRELIDNNPILLEFFHFLFQRNPDFRPTITEILVKFKQTMMRLKEEGYLKPKISDASSSTLKAPPKQAMAMEETKNKSLQAEDRVFKIRDHFYFGNRECALKKSYLKNELDITHIVNTTNEENDFPWDFVYLKVPIEEWDNIQTHLEKSLSFFEDAKKGDGRIFLYSHASVAMWYLMRSEGLSYGEAFLQIERACPHLQVEPKFFMELHTWDANTAGELAKGALHFQCICGACFFTLLSPFSVRFASCRCSPEPNDDQKQCPLKGCADTLAFYNKTYGFDLGNLSWGYSQKSNVVFHDMDLFAVKVEPRSSSTVPAIRRGAPPPTSPNLRREGEGEREGEWVVYKCWSCDYVVYAEKVGSEEVGVVANLNVSGRRAEERG</sequence>
<evidence type="ECO:0000256" key="9">
    <source>
        <dbReference type="SAM" id="MobiDB-lite"/>
    </source>
</evidence>
<dbReference type="CDD" id="cd00180">
    <property type="entry name" value="PKc"/>
    <property type="match status" value="1"/>
</dbReference>
<feature type="region of interest" description="Disordered" evidence="9">
    <location>
        <begin position="698"/>
        <end position="719"/>
    </location>
</feature>
<keyword evidence="3" id="KW-0808">Transferase</keyword>
<keyword evidence="4" id="KW-0547">Nucleotide-binding</keyword>
<evidence type="ECO:0000256" key="1">
    <source>
        <dbReference type="ARBA" id="ARBA00012513"/>
    </source>
</evidence>
<comment type="catalytic activity">
    <reaction evidence="8">
        <text>L-seryl-[protein] + ATP = O-phospho-L-seryl-[protein] + ADP + H(+)</text>
        <dbReference type="Rhea" id="RHEA:17989"/>
        <dbReference type="Rhea" id="RHEA-COMP:9863"/>
        <dbReference type="Rhea" id="RHEA-COMP:11604"/>
        <dbReference type="ChEBI" id="CHEBI:15378"/>
        <dbReference type="ChEBI" id="CHEBI:29999"/>
        <dbReference type="ChEBI" id="CHEBI:30616"/>
        <dbReference type="ChEBI" id="CHEBI:83421"/>
        <dbReference type="ChEBI" id="CHEBI:456216"/>
        <dbReference type="EC" id="2.7.11.1"/>
    </reaction>
</comment>
<feature type="region of interest" description="Disordered" evidence="9">
    <location>
        <begin position="1"/>
        <end position="24"/>
    </location>
</feature>
<dbReference type="InterPro" id="IPR053235">
    <property type="entry name" value="Ser_Thr_kinase"/>
</dbReference>
<evidence type="ECO:0000259" key="10">
    <source>
        <dbReference type="PROSITE" id="PS50011"/>
    </source>
</evidence>
<dbReference type="PANTHER" id="PTHR24361">
    <property type="entry name" value="MITOGEN-ACTIVATED KINASE KINASE KINASE"/>
    <property type="match status" value="1"/>
</dbReference>
<dbReference type="InterPro" id="IPR011009">
    <property type="entry name" value="Kinase-like_dom_sf"/>
</dbReference>
<organism evidence="11">
    <name type="scientific">Paramoeba aestuarina</name>
    <dbReference type="NCBI Taxonomy" id="180227"/>
    <lineage>
        <taxon>Eukaryota</taxon>
        <taxon>Amoebozoa</taxon>
        <taxon>Discosea</taxon>
        <taxon>Flabellinia</taxon>
        <taxon>Dactylopodida</taxon>
        <taxon>Paramoebidae</taxon>
        <taxon>Paramoeba</taxon>
    </lineage>
</organism>
<dbReference type="InterPro" id="IPR020422">
    <property type="entry name" value="TYR_PHOSPHATASE_DUAL_dom"/>
</dbReference>
<proteinExistence type="predicted"/>
<dbReference type="SMART" id="SM00195">
    <property type="entry name" value="DSPc"/>
    <property type="match status" value="1"/>
</dbReference>
<keyword evidence="2" id="KW-0723">Serine/threonine-protein kinase</keyword>
<dbReference type="GO" id="GO:0004674">
    <property type="term" value="F:protein serine/threonine kinase activity"/>
    <property type="evidence" value="ECO:0007669"/>
    <property type="project" value="UniProtKB-KW"/>
</dbReference>
<dbReference type="SMART" id="SM00220">
    <property type="entry name" value="S_TKc"/>
    <property type="match status" value="1"/>
</dbReference>
<dbReference type="Gene3D" id="1.10.510.10">
    <property type="entry name" value="Transferase(Phosphotransferase) domain 1"/>
    <property type="match status" value="1"/>
</dbReference>
<dbReference type="PANTHER" id="PTHR24361:SF433">
    <property type="entry name" value="PROTEIN KINASE DOMAIN-CONTAINING PROTEIN"/>
    <property type="match status" value="1"/>
</dbReference>
<comment type="catalytic activity">
    <reaction evidence="7">
        <text>L-threonyl-[protein] + ATP = O-phospho-L-threonyl-[protein] + ADP + H(+)</text>
        <dbReference type="Rhea" id="RHEA:46608"/>
        <dbReference type="Rhea" id="RHEA-COMP:11060"/>
        <dbReference type="Rhea" id="RHEA-COMP:11605"/>
        <dbReference type="ChEBI" id="CHEBI:15378"/>
        <dbReference type="ChEBI" id="CHEBI:30013"/>
        <dbReference type="ChEBI" id="CHEBI:30616"/>
        <dbReference type="ChEBI" id="CHEBI:61977"/>
        <dbReference type="ChEBI" id="CHEBI:456216"/>
        <dbReference type="EC" id="2.7.11.1"/>
    </reaction>
</comment>
<dbReference type="EMBL" id="HBKR01002823">
    <property type="protein sequence ID" value="CAE2271870.1"/>
    <property type="molecule type" value="Transcribed_RNA"/>
</dbReference>
<evidence type="ECO:0000256" key="4">
    <source>
        <dbReference type="ARBA" id="ARBA00022741"/>
    </source>
</evidence>
<gene>
    <name evidence="11" type="ORF">NAES01612_LOCUS1878</name>
</gene>
<dbReference type="InterPro" id="IPR008271">
    <property type="entry name" value="Ser/Thr_kinase_AS"/>
</dbReference>
<feature type="compositionally biased region" description="Basic and acidic residues" evidence="9">
    <location>
        <begin position="1"/>
        <end position="14"/>
    </location>
</feature>
<name>A0A7S4JRD6_9EUKA</name>
<feature type="domain" description="Protein kinase" evidence="10">
    <location>
        <begin position="125"/>
        <end position="426"/>
    </location>
</feature>
<dbReference type="Pfam" id="PF00069">
    <property type="entry name" value="Pkinase"/>
    <property type="match status" value="1"/>
</dbReference>
<reference evidence="11" key="1">
    <citation type="submission" date="2021-01" db="EMBL/GenBank/DDBJ databases">
        <authorList>
            <person name="Corre E."/>
            <person name="Pelletier E."/>
            <person name="Niang G."/>
            <person name="Scheremetjew M."/>
            <person name="Finn R."/>
            <person name="Kale V."/>
            <person name="Holt S."/>
            <person name="Cochrane G."/>
            <person name="Meng A."/>
            <person name="Brown T."/>
            <person name="Cohen L."/>
        </authorList>
    </citation>
    <scope>NUCLEOTIDE SEQUENCE</scope>
    <source>
        <strain evidence="11">SoJaBio B1-5/56/2</strain>
    </source>
</reference>
<evidence type="ECO:0000313" key="11">
    <source>
        <dbReference type="EMBL" id="CAE2271870.1"/>
    </source>
</evidence>
<dbReference type="PROSITE" id="PS50011">
    <property type="entry name" value="PROTEIN_KINASE_DOM"/>
    <property type="match status" value="1"/>
</dbReference>
<dbReference type="SUPFAM" id="SSF52799">
    <property type="entry name" value="(Phosphotyrosine protein) phosphatases II"/>
    <property type="match status" value="1"/>
</dbReference>
<protein>
    <recommendedName>
        <fullName evidence="1">non-specific serine/threonine protein kinase</fullName>
        <ecNumber evidence="1">2.7.11.1</ecNumber>
    </recommendedName>
</protein>
<dbReference type="InterPro" id="IPR029021">
    <property type="entry name" value="Prot-tyrosine_phosphatase-like"/>
</dbReference>
<dbReference type="Gene3D" id="3.30.200.20">
    <property type="entry name" value="Phosphorylase Kinase, domain 1"/>
    <property type="match status" value="1"/>
</dbReference>
<dbReference type="Gene3D" id="3.90.190.10">
    <property type="entry name" value="Protein tyrosine phosphatase superfamily"/>
    <property type="match status" value="1"/>
</dbReference>
<dbReference type="PROSITE" id="PS00108">
    <property type="entry name" value="PROTEIN_KINASE_ST"/>
    <property type="match status" value="1"/>
</dbReference>
<dbReference type="AlphaFoldDB" id="A0A7S4JRD6"/>
<dbReference type="CDD" id="cd14498">
    <property type="entry name" value="DSP"/>
    <property type="match status" value="1"/>
</dbReference>
<accession>A0A7S4JRD6</accession>
<evidence type="ECO:0000256" key="2">
    <source>
        <dbReference type="ARBA" id="ARBA00022527"/>
    </source>
</evidence>
<keyword evidence="6" id="KW-0067">ATP-binding</keyword>
<dbReference type="InterPro" id="IPR000719">
    <property type="entry name" value="Prot_kinase_dom"/>
</dbReference>
<keyword evidence="5" id="KW-0418">Kinase</keyword>
<evidence type="ECO:0000256" key="3">
    <source>
        <dbReference type="ARBA" id="ARBA00022679"/>
    </source>
</evidence>
<dbReference type="GO" id="GO:0005737">
    <property type="term" value="C:cytoplasm"/>
    <property type="evidence" value="ECO:0007669"/>
    <property type="project" value="TreeGrafter"/>
</dbReference>
<evidence type="ECO:0000256" key="7">
    <source>
        <dbReference type="ARBA" id="ARBA00047899"/>
    </source>
</evidence>
<evidence type="ECO:0000256" key="8">
    <source>
        <dbReference type="ARBA" id="ARBA00048679"/>
    </source>
</evidence>
<dbReference type="GO" id="GO:0005524">
    <property type="term" value="F:ATP binding"/>
    <property type="evidence" value="ECO:0007669"/>
    <property type="project" value="UniProtKB-KW"/>
</dbReference>